<keyword evidence="1" id="KW-1133">Transmembrane helix</keyword>
<keyword evidence="3" id="KW-1185">Reference proteome</keyword>
<evidence type="ECO:0000256" key="1">
    <source>
        <dbReference type="SAM" id="Phobius"/>
    </source>
</evidence>
<accession>A0A7M1B3Z1</accession>
<dbReference type="KEGG" id="ssei:FJR45_10755"/>
<gene>
    <name evidence="2" type="ORF">FJR45_10755</name>
</gene>
<proteinExistence type="predicted"/>
<evidence type="ECO:0000313" key="3">
    <source>
        <dbReference type="Proteomes" id="UP000593719"/>
    </source>
</evidence>
<organism evidence="2 3">
    <name type="scientific">Sulfurimonas sediminis</name>
    <dbReference type="NCBI Taxonomy" id="2590020"/>
    <lineage>
        <taxon>Bacteria</taxon>
        <taxon>Pseudomonadati</taxon>
        <taxon>Campylobacterota</taxon>
        <taxon>Epsilonproteobacteria</taxon>
        <taxon>Campylobacterales</taxon>
        <taxon>Sulfurimonadaceae</taxon>
        <taxon>Sulfurimonas</taxon>
    </lineage>
</organism>
<dbReference type="EMBL" id="CP041235">
    <property type="protein sequence ID" value="QOP44400.1"/>
    <property type="molecule type" value="Genomic_DNA"/>
</dbReference>
<protein>
    <recommendedName>
        <fullName evidence="4">Helix-turn-helix domain-containing protein</fullName>
    </recommendedName>
</protein>
<dbReference type="Proteomes" id="UP000593719">
    <property type="component" value="Chromosome"/>
</dbReference>
<sequence length="260" mass="29785">MNNDGLQKLKDIGAQKIYEDTHIPVGHIQAILHASFDGLNKIQFIGFISILQREYNIDLSELKNAGTAYYNEKNPVETTTEDGIFIAPKKEKNFTLFYILLAMVALLAALYYTVEQTDKETETPPPKENNIQIVAVDTNVSQKKDENKTLKDANTTQEVAIKKEKAVEKSFKIIARSKVWMGYIDVATNRKYQKTFTGEFDLDPDKEWLLIFGHGYIDVVTDAEKKKFNSKKTLRLLYKDGAVKELTFEEFKRLNRGSAW</sequence>
<keyword evidence="1" id="KW-0472">Membrane</keyword>
<evidence type="ECO:0000313" key="2">
    <source>
        <dbReference type="EMBL" id="QOP44400.1"/>
    </source>
</evidence>
<evidence type="ECO:0008006" key="4">
    <source>
        <dbReference type="Google" id="ProtNLM"/>
    </source>
</evidence>
<feature type="transmembrane region" description="Helical" evidence="1">
    <location>
        <begin position="94"/>
        <end position="114"/>
    </location>
</feature>
<dbReference type="AlphaFoldDB" id="A0A7M1B3Z1"/>
<keyword evidence="1" id="KW-0812">Transmembrane</keyword>
<name>A0A7M1B3Z1_9BACT</name>
<reference evidence="2 3" key="1">
    <citation type="submission" date="2019-06" db="EMBL/GenBank/DDBJ databases">
        <title>Sulfurimonas gotlandica sp. nov., a chemoautotrophic and psychrotolerant epsilonproteobacterium isolated from a pelagic redoxcline, and an emended description of the genus Sulfurimonas.</title>
        <authorList>
            <person name="Wang S."/>
            <person name="Jiang L."/>
            <person name="Shao Z."/>
        </authorList>
    </citation>
    <scope>NUCLEOTIDE SEQUENCE [LARGE SCALE GENOMIC DNA]</scope>
    <source>
        <strain evidence="2 3">S2-6</strain>
    </source>
</reference>
<dbReference type="RefSeq" id="WP_193150542.1">
    <property type="nucleotide sequence ID" value="NZ_CP041235.1"/>
</dbReference>